<dbReference type="RefSeq" id="WP_127605469.1">
    <property type="nucleotide sequence ID" value="NZ_JARTHJ010000087.1"/>
</dbReference>
<proteinExistence type="predicted"/>
<dbReference type="AlphaFoldDB" id="A0A7X2ZB34"/>
<evidence type="ECO:0000313" key="1">
    <source>
        <dbReference type="EMBL" id="MUG71628.1"/>
    </source>
</evidence>
<organism evidence="1 2">
    <name type="scientific">Paenibacillus validus</name>
    <dbReference type="NCBI Taxonomy" id="44253"/>
    <lineage>
        <taxon>Bacteria</taxon>
        <taxon>Bacillati</taxon>
        <taxon>Bacillota</taxon>
        <taxon>Bacilli</taxon>
        <taxon>Bacillales</taxon>
        <taxon>Paenibacillaceae</taxon>
        <taxon>Paenibacillus</taxon>
    </lineage>
</organism>
<reference evidence="1 2" key="1">
    <citation type="submission" date="2019-11" db="EMBL/GenBank/DDBJ databases">
        <title>Draft genome sequences of five Paenibacillus species of dairy origin.</title>
        <authorList>
            <person name="Olajide A.M."/>
            <person name="Chen S."/>
            <person name="Lapointe G."/>
        </authorList>
    </citation>
    <scope>NUCLEOTIDE SEQUENCE [LARGE SCALE GENOMIC DNA]</scope>
    <source>
        <strain evidence="1 2">2CS3</strain>
    </source>
</reference>
<protein>
    <submittedName>
        <fullName evidence="1">Uncharacterized protein</fullName>
    </submittedName>
</protein>
<dbReference type="Proteomes" id="UP000450917">
    <property type="component" value="Unassembled WGS sequence"/>
</dbReference>
<name>A0A7X2ZB34_9BACL</name>
<keyword evidence="2" id="KW-1185">Reference proteome</keyword>
<gene>
    <name evidence="1" type="ORF">GNP93_13205</name>
</gene>
<evidence type="ECO:0000313" key="2">
    <source>
        <dbReference type="Proteomes" id="UP000450917"/>
    </source>
</evidence>
<sequence>MQKICQKIVRVQNGLITEIYDGLIYRDFNDNDRAIKELLMEDVGMDFDAMLQTYEKLIYDLASSNIDNPDMQAMIKNRLPEGWLDWAETIYREEGRQEQSLQQKSHPIL</sequence>
<dbReference type="EMBL" id="WNZX01000010">
    <property type="protein sequence ID" value="MUG71628.1"/>
    <property type="molecule type" value="Genomic_DNA"/>
</dbReference>
<comment type="caution">
    <text evidence="1">The sequence shown here is derived from an EMBL/GenBank/DDBJ whole genome shotgun (WGS) entry which is preliminary data.</text>
</comment>
<accession>A0A7X2ZB34</accession>